<evidence type="ECO:0000256" key="1">
    <source>
        <dbReference type="ARBA" id="ARBA00004123"/>
    </source>
</evidence>
<feature type="domain" description="NAC" evidence="7">
    <location>
        <begin position="13"/>
        <end position="185"/>
    </location>
</feature>
<dbReference type="EMBL" id="CM000129">
    <property type="protein sequence ID" value="EAY94522.1"/>
    <property type="molecule type" value="Genomic_DNA"/>
</dbReference>
<evidence type="ECO:0000256" key="4">
    <source>
        <dbReference type="ARBA" id="ARBA00023163"/>
    </source>
</evidence>
<dbReference type="Gramene" id="BGIOSGA016597-TA">
    <property type="protein sequence ID" value="BGIOSGA016597-PA"/>
    <property type="gene ID" value="BGIOSGA016597"/>
</dbReference>
<keyword evidence="3" id="KW-0238">DNA-binding</keyword>
<keyword evidence="5" id="KW-0539">Nucleus</keyword>
<dbReference type="Gene3D" id="2.170.150.80">
    <property type="entry name" value="NAC domain"/>
    <property type="match status" value="1"/>
</dbReference>
<dbReference type="InterPro" id="IPR036093">
    <property type="entry name" value="NAC_dom_sf"/>
</dbReference>
<feature type="compositionally biased region" description="Acidic residues" evidence="6">
    <location>
        <begin position="227"/>
        <end position="298"/>
    </location>
</feature>
<evidence type="ECO:0000256" key="3">
    <source>
        <dbReference type="ARBA" id="ARBA00023125"/>
    </source>
</evidence>
<dbReference type="OMA" id="RNEVRAH"/>
<dbReference type="PANTHER" id="PTHR31989">
    <property type="entry name" value="NAC DOMAIN-CONTAINING PROTEIN 82-RELATED"/>
    <property type="match status" value="1"/>
</dbReference>
<name>A2XUL2_ORYSI</name>
<dbReference type="STRING" id="39946.A2XUL2"/>
<comment type="subcellular location">
    <subcellularLocation>
        <location evidence="1">Nucleus</location>
    </subcellularLocation>
</comment>
<dbReference type="GO" id="GO:0006355">
    <property type="term" value="P:regulation of DNA-templated transcription"/>
    <property type="evidence" value="ECO:0007669"/>
    <property type="project" value="InterPro"/>
</dbReference>
<keyword evidence="9" id="KW-1185">Reference proteome</keyword>
<accession>A2XUL2</accession>
<reference evidence="8 9" key="1">
    <citation type="journal article" date="2005" name="PLoS Biol.">
        <title>The genomes of Oryza sativa: a history of duplications.</title>
        <authorList>
            <person name="Yu J."/>
            <person name="Wang J."/>
            <person name="Lin W."/>
            <person name="Li S."/>
            <person name="Li H."/>
            <person name="Zhou J."/>
            <person name="Ni P."/>
            <person name="Dong W."/>
            <person name="Hu S."/>
            <person name="Zeng C."/>
            <person name="Zhang J."/>
            <person name="Zhang Y."/>
            <person name="Li R."/>
            <person name="Xu Z."/>
            <person name="Li S."/>
            <person name="Li X."/>
            <person name="Zheng H."/>
            <person name="Cong L."/>
            <person name="Lin L."/>
            <person name="Yin J."/>
            <person name="Geng J."/>
            <person name="Li G."/>
            <person name="Shi J."/>
            <person name="Liu J."/>
            <person name="Lv H."/>
            <person name="Li J."/>
            <person name="Wang J."/>
            <person name="Deng Y."/>
            <person name="Ran L."/>
            <person name="Shi X."/>
            <person name="Wang X."/>
            <person name="Wu Q."/>
            <person name="Li C."/>
            <person name="Ren X."/>
            <person name="Wang J."/>
            <person name="Wang X."/>
            <person name="Li D."/>
            <person name="Liu D."/>
            <person name="Zhang X."/>
            <person name="Ji Z."/>
            <person name="Zhao W."/>
            <person name="Sun Y."/>
            <person name="Zhang Z."/>
            <person name="Bao J."/>
            <person name="Han Y."/>
            <person name="Dong L."/>
            <person name="Ji J."/>
            <person name="Chen P."/>
            <person name="Wu S."/>
            <person name="Liu J."/>
            <person name="Xiao Y."/>
            <person name="Bu D."/>
            <person name="Tan J."/>
            <person name="Yang L."/>
            <person name="Ye C."/>
            <person name="Zhang J."/>
            <person name="Xu J."/>
            <person name="Zhou Y."/>
            <person name="Yu Y."/>
            <person name="Zhang B."/>
            <person name="Zhuang S."/>
            <person name="Wei H."/>
            <person name="Liu B."/>
            <person name="Lei M."/>
            <person name="Yu H."/>
            <person name="Li Y."/>
            <person name="Xu H."/>
            <person name="Wei S."/>
            <person name="He X."/>
            <person name="Fang L."/>
            <person name="Zhang Z."/>
            <person name="Zhang Y."/>
            <person name="Huang X."/>
            <person name="Su Z."/>
            <person name="Tong W."/>
            <person name="Li J."/>
            <person name="Tong Z."/>
            <person name="Li S."/>
            <person name="Ye J."/>
            <person name="Wang L."/>
            <person name="Fang L."/>
            <person name="Lei T."/>
            <person name="Chen C."/>
            <person name="Chen H."/>
            <person name="Xu Z."/>
            <person name="Li H."/>
            <person name="Huang H."/>
            <person name="Zhang F."/>
            <person name="Xu H."/>
            <person name="Li N."/>
            <person name="Zhao C."/>
            <person name="Li S."/>
            <person name="Dong L."/>
            <person name="Huang Y."/>
            <person name="Li L."/>
            <person name="Xi Y."/>
            <person name="Qi Q."/>
            <person name="Li W."/>
            <person name="Zhang B."/>
            <person name="Hu W."/>
            <person name="Zhang Y."/>
            <person name="Tian X."/>
            <person name="Jiao Y."/>
            <person name="Liang X."/>
            <person name="Jin J."/>
            <person name="Gao L."/>
            <person name="Zheng W."/>
            <person name="Hao B."/>
            <person name="Liu S."/>
            <person name="Wang W."/>
            <person name="Yuan L."/>
            <person name="Cao M."/>
            <person name="McDermott J."/>
            <person name="Samudrala R."/>
            <person name="Wang J."/>
            <person name="Wong G.K."/>
            <person name="Yang H."/>
        </authorList>
    </citation>
    <scope>NUCLEOTIDE SEQUENCE [LARGE SCALE GENOMIC DNA]</scope>
    <source>
        <strain evidence="9">cv. 93-11</strain>
    </source>
</reference>
<gene>
    <name evidence="8" type="ORF">OsI_16296</name>
</gene>
<dbReference type="HOGENOM" id="CLU_1035763_0_0_1"/>
<protein>
    <recommendedName>
        <fullName evidence="7">NAC domain-containing protein</fullName>
    </recommendedName>
</protein>
<evidence type="ECO:0000256" key="6">
    <source>
        <dbReference type="SAM" id="MobiDB-lite"/>
    </source>
</evidence>
<dbReference type="AlphaFoldDB" id="A2XUL2"/>
<evidence type="ECO:0000256" key="2">
    <source>
        <dbReference type="ARBA" id="ARBA00023015"/>
    </source>
</evidence>
<dbReference type="Proteomes" id="UP000007015">
    <property type="component" value="Chromosome 4"/>
</dbReference>
<keyword evidence="2" id="KW-0805">Transcription regulation</keyword>
<dbReference type="GO" id="GO:0003677">
    <property type="term" value="F:DNA binding"/>
    <property type="evidence" value="ECO:0007669"/>
    <property type="project" value="UniProtKB-KW"/>
</dbReference>
<proteinExistence type="predicted"/>
<feature type="region of interest" description="Disordered" evidence="6">
    <location>
        <begin position="185"/>
        <end position="298"/>
    </location>
</feature>
<evidence type="ECO:0000313" key="9">
    <source>
        <dbReference type="Proteomes" id="UP000007015"/>
    </source>
</evidence>
<dbReference type="PROSITE" id="PS51005">
    <property type="entry name" value="NAC"/>
    <property type="match status" value="1"/>
</dbReference>
<sequence length="298" mass="32747">MASSAHMAAVLNLPWGYRFRPSDRQIIANYLGPMAIHGADSLPQRGDVVEGVDVFATRPAAIPFELRRHVFGRDEVRAYFFGDQPTDSRGREVPGGAWLPCGGGDKAYSGGADGGEAVAYRRKYEFRAANEEADRAGEEAATPARPRWRMKEYRLNKSAAAFRRAYAQPNPKANMDCVVREIYTKAVPPPTPPSGRSGDEEMQEGSDYSVMDEDELVDYLLQGFEDGNFDEDQDQPAAAEDGDYSDEDEDQPAAAEDGDYSDEDQDQPAAAEDGDYSDEDQDQPAAAEDGDYSDEDEP</sequence>
<dbReference type="SUPFAM" id="SSF101941">
    <property type="entry name" value="NAC domain"/>
    <property type="match status" value="1"/>
</dbReference>
<evidence type="ECO:0000256" key="5">
    <source>
        <dbReference type="ARBA" id="ARBA00023242"/>
    </source>
</evidence>
<evidence type="ECO:0000259" key="7">
    <source>
        <dbReference type="PROSITE" id="PS51005"/>
    </source>
</evidence>
<dbReference type="Pfam" id="PF02365">
    <property type="entry name" value="NAM"/>
    <property type="match status" value="1"/>
</dbReference>
<dbReference type="GO" id="GO:0005634">
    <property type="term" value="C:nucleus"/>
    <property type="evidence" value="ECO:0007669"/>
    <property type="project" value="UniProtKB-SubCell"/>
</dbReference>
<feature type="compositionally biased region" description="Acidic residues" evidence="6">
    <location>
        <begin position="200"/>
        <end position="217"/>
    </location>
</feature>
<evidence type="ECO:0000313" key="8">
    <source>
        <dbReference type="EMBL" id="EAY94522.1"/>
    </source>
</evidence>
<organism evidence="8 9">
    <name type="scientific">Oryza sativa subsp. indica</name>
    <name type="common">Rice</name>
    <dbReference type="NCBI Taxonomy" id="39946"/>
    <lineage>
        <taxon>Eukaryota</taxon>
        <taxon>Viridiplantae</taxon>
        <taxon>Streptophyta</taxon>
        <taxon>Embryophyta</taxon>
        <taxon>Tracheophyta</taxon>
        <taxon>Spermatophyta</taxon>
        <taxon>Magnoliopsida</taxon>
        <taxon>Liliopsida</taxon>
        <taxon>Poales</taxon>
        <taxon>Poaceae</taxon>
        <taxon>BOP clade</taxon>
        <taxon>Oryzoideae</taxon>
        <taxon>Oryzeae</taxon>
        <taxon>Oryzinae</taxon>
        <taxon>Oryza</taxon>
        <taxon>Oryza sativa</taxon>
    </lineage>
</organism>
<keyword evidence="4" id="KW-0804">Transcription</keyword>
<dbReference type="InterPro" id="IPR003441">
    <property type="entry name" value="NAC-dom"/>
</dbReference>